<organism evidence="2 3">
    <name type="scientific">Candidatus Filomicrobium marinum</name>
    <dbReference type="NCBI Taxonomy" id="1608628"/>
    <lineage>
        <taxon>Bacteria</taxon>
        <taxon>Pseudomonadati</taxon>
        <taxon>Pseudomonadota</taxon>
        <taxon>Alphaproteobacteria</taxon>
        <taxon>Hyphomicrobiales</taxon>
        <taxon>Hyphomicrobiaceae</taxon>
        <taxon>Filomicrobium</taxon>
    </lineage>
</organism>
<feature type="region of interest" description="Disordered" evidence="1">
    <location>
        <begin position="25"/>
        <end position="51"/>
    </location>
</feature>
<dbReference type="KEGG" id="fil:BN1229_v1_2781"/>
<protein>
    <submittedName>
        <fullName evidence="2">Uncharacterized protein</fullName>
    </submittedName>
</protein>
<reference evidence="3" key="1">
    <citation type="submission" date="2015-02" db="EMBL/GenBank/DDBJ databases">
        <authorList>
            <person name="Chooi Y.-H."/>
        </authorList>
    </citation>
    <scope>NUCLEOTIDE SEQUENCE [LARGE SCALE GENOMIC DNA]</scope>
    <source>
        <strain evidence="3">strain Y</strain>
    </source>
</reference>
<gene>
    <name evidence="2" type="ORF">YBN1229_v1_3132</name>
</gene>
<dbReference type="AlphaFoldDB" id="A0A0D6JI76"/>
<proteinExistence type="predicted"/>
<accession>A0A0D6JI76</accession>
<dbReference type="KEGG" id="fiy:BN1229_v1_3132"/>
<dbReference type="EMBL" id="LN829119">
    <property type="protein sequence ID" value="CPR21626.1"/>
    <property type="molecule type" value="Genomic_DNA"/>
</dbReference>
<evidence type="ECO:0000313" key="2">
    <source>
        <dbReference type="EMBL" id="CPR21626.1"/>
    </source>
</evidence>
<sequence length="68" mass="6860">MGGSLVAGCFGDLGFVDGALAPGGRLSDASSAETAKRLRQGARREGRPAAFPRSCSLGDSLGIRCAHP</sequence>
<keyword evidence="3" id="KW-1185">Reference proteome</keyword>
<dbReference type="Proteomes" id="UP000033187">
    <property type="component" value="Chromosome 1"/>
</dbReference>
<evidence type="ECO:0000313" key="3">
    <source>
        <dbReference type="Proteomes" id="UP000033187"/>
    </source>
</evidence>
<evidence type="ECO:0000256" key="1">
    <source>
        <dbReference type="SAM" id="MobiDB-lite"/>
    </source>
</evidence>
<name>A0A0D6JI76_9HYPH</name>